<reference evidence="2" key="1">
    <citation type="submission" date="2022-11" db="EMBL/GenBank/DDBJ databases">
        <title>Marilongibacter aestuarii gen. nov., sp. nov., isolated from tidal flat sediment.</title>
        <authorList>
            <person name="Jiayan W."/>
        </authorList>
    </citation>
    <scope>NUCLEOTIDE SEQUENCE</scope>
    <source>
        <strain evidence="2">Z1-6</strain>
    </source>
</reference>
<feature type="transmembrane region" description="Helical" evidence="1">
    <location>
        <begin position="67"/>
        <end position="88"/>
    </location>
</feature>
<comment type="caution">
    <text evidence="2">The sequence shown here is derived from an EMBL/GenBank/DDBJ whole genome shotgun (WGS) entry which is preliminary data.</text>
</comment>
<protein>
    <submittedName>
        <fullName evidence="2">Uncharacterized protein</fullName>
    </submittedName>
</protein>
<evidence type="ECO:0000256" key="1">
    <source>
        <dbReference type="SAM" id="Phobius"/>
    </source>
</evidence>
<accession>A0A9X3FI49</accession>
<gene>
    <name evidence="2" type="ORF">OU798_22385</name>
</gene>
<dbReference type="AlphaFoldDB" id="A0A9X3FI49"/>
<organism evidence="2 3">
    <name type="scientific">Draconibacterium aestuarii</name>
    <dbReference type="NCBI Taxonomy" id="2998507"/>
    <lineage>
        <taxon>Bacteria</taxon>
        <taxon>Pseudomonadati</taxon>
        <taxon>Bacteroidota</taxon>
        <taxon>Bacteroidia</taxon>
        <taxon>Marinilabiliales</taxon>
        <taxon>Prolixibacteraceae</taxon>
        <taxon>Draconibacterium</taxon>
    </lineage>
</organism>
<dbReference type="Proteomes" id="UP001145087">
    <property type="component" value="Unassembled WGS sequence"/>
</dbReference>
<proteinExistence type="predicted"/>
<keyword evidence="1" id="KW-1133">Transmembrane helix</keyword>
<evidence type="ECO:0000313" key="3">
    <source>
        <dbReference type="Proteomes" id="UP001145087"/>
    </source>
</evidence>
<feature type="transmembrane region" description="Helical" evidence="1">
    <location>
        <begin position="36"/>
        <end position="55"/>
    </location>
</feature>
<keyword evidence="1" id="KW-0472">Membrane</keyword>
<keyword evidence="3" id="KW-1185">Reference proteome</keyword>
<keyword evidence="1" id="KW-0812">Transmembrane</keyword>
<dbReference type="EMBL" id="JAPOHD010000066">
    <property type="protein sequence ID" value="MCY1723113.1"/>
    <property type="molecule type" value="Genomic_DNA"/>
</dbReference>
<sequence length="96" mass="10993">MNTNTSYEEAFDDHQILQTLKTAVATSKRTLMDDGLLLICWGLVFSIGFFWKYLVSVVLISSRIRDFMSILNVAAGIAIVAFTVYFIFFRNKKVRT</sequence>
<evidence type="ECO:0000313" key="2">
    <source>
        <dbReference type="EMBL" id="MCY1723113.1"/>
    </source>
</evidence>
<dbReference type="RefSeq" id="WP_343335439.1">
    <property type="nucleotide sequence ID" value="NZ_JAPOHD010000066.1"/>
</dbReference>
<name>A0A9X3FI49_9BACT</name>